<comment type="caution">
    <text evidence="3">The sequence shown here is derived from an EMBL/GenBank/DDBJ whole genome shotgun (WGS) entry which is preliminary data.</text>
</comment>
<name>A0AAN7DPA5_9FUNG</name>
<dbReference type="GeneID" id="89952288"/>
<dbReference type="AlphaFoldDB" id="A0AAN7DPA5"/>
<accession>A0AAN7DPA5</accession>
<protein>
    <submittedName>
        <fullName evidence="3">DNA-dependent ATPase protein rad54</fullName>
    </submittedName>
</protein>
<dbReference type="Proteomes" id="UP001304243">
    <property type="component" value="Unassembled WGS sequence"/>
</dbReference>
<organism evidence="3 4">
    <name type="scientific">Mucor velutinosus</name>
    <dbReference type="NCBI Taxonomy" id="708070"/>
    <lineage>
        <taxon>Eukaryota</taxon>
        <taxon>Fungi</taxon>
        <taxon>Fungi incertae sedis</taxon>
        <taxon>Mucoromycota</taxon>
        <taxon>Mucoromycotina</taxon>
        <taxon>Mucoromycetes</taxon>
        <taxon>Mucorales</taxon>
        <taxon>Mucorineae</taxon>
        <taxon>Mucoraceae</taxon>
        <taxon>Mucor</taxon>
    </lineage>
</organism>
<sequence>MGILALRGMWPSVLLFLIPRTPAPLLRTPKMATLSINATSRGRRDTLLEFSLVTRNTRNLIDLDIRNLMFALDILAQHSPTHHFLTVINLHDMAILFGAYFKKTKPLTFDLPAPANTASSSSISSCSSSVEKFSPDDPCSYLAAALPPNPIQEYQHPHHSYPVQTSPDQYDPSPGC</sequence>
<evidence type="ECO:0000256" key="1">
    <source>
        <dbReference type="SAM" id="MobiDB-lite"/>
    </source>
</evidence>
<proteinExistence type="predicted"/>
<feature type="signal peptide" evidence="2">
    <location>
        <begin position="1"/>
        <end position="15"/>
    </location>
</feature>
<feature type="region of interest" description="Disordered" evidence="1">
    <location>
        <begin position="150"/>
        <end position="176"/>
    </location>
</feature>
<feature type="chain" id="PRO_5042813173" evidence="2">
    <location>
        <begin position="16"/>
        <end position="176"/>
    </location>
</feature>
<keyword evidence="2" id="KW-0732">Signal</keyword>
<reference evidence="3 4" key="1">
    <citation type="submission" date="2022-11" db="EMBL/GenBank/DDBJ databases">
        <title>Mucor velutinosus strain NIH1002 WGS.</title>
        <authorList>
            <person name="Subramanian P."/>
            <person name="Mullikin J.C."/>
            <person name="Segre J.A."/>
            <person name="Zelazny A.M."/>
        </authorList>
    </citation>
    <scope>NUCLEOTIDE SEQUENCE [LARGE SCALE GENOMIC DNA]</scope>
    <source>
        <strain evidence="3 4">NIH1002</strain>
    </source>
</reference>
<dbReference type="EMBL" id="JASEJX010000012">
    <property type="protein sequence ID" value="KAK4518385.1"/>
    <property type="molecule type" value="Genomic_DNA"/>
</dbReference>
<keyword evidence="4" id="KW-1185">Reference proteome</keyword>
<evidence type="ECO:0000313" key="3">
    <source>
        <dbReference type="EMBL" id="KAK4518385.1"/>
    </source>
</evidence>
<evidence type="ECO:0000313" key="4">
    <source>
        <dbReference type="Proteomes" id="UP001304243"/>
    </source>
</evidence>
<dbReference type="RefSeq" id="XP_064685051.1">
    <property type="nucleotide sequence ID" value="XM_064827849.1"/>
</dbReference>
<gene>
    <name evidence="3" type="primary">RAD54</name>
    <name evidence="3" type="ORF">ATC70_008602</name>
</gene>
<evidence type="ECO:0000256" key="2">
    <source>
        <dbReference type="SAM" id="SignalP"/>
    </source>
</evidence>